<feature type="compositionally biased region" description="Basic residues" evidence="3">
    <location>
        <begin position="476"/>
        <end position="486"/>
    </location>
</feature>
<evidence type="ECO:0000256" key="1">
    <source>
        <dbReference type="ARBA" id="ARBA00022884"/>
    </source>
</evidence>
<keyword evidence="6" id="KW-1185">Reference proteome</keyword>
<protein>
    <recommendedName>
        <fullName evidence="4">RRM domain-containing protein</fullName>
    </recommendedName>
</protein>
<feature type="compositionally biased region" description="Low complexity" evidence="3">
    <location>
        <begin position="170"/>
        <end position="189"/>
    </location>
</feature>
<feature type="compositionally biased region" description="Polar residues" evidence="3">
    <location>
        <begin position="447"/>
        <end position="458"/>
    </location>
</feature>
<name>A0ABZ1CPY8_9TREE</name>
<dbReference type="EMBL" id="CP141881">
    <property type="protein sequence ID" value="WRT63805.1"/>
    <property type="molecule type" value="Genomic_DNA"/>
</dbReference>
<evidence type="ECO:0000259" key="4">
    <source>
        <dbReference type="PROSITE" id="PS50102"/>
    </source>
</evidence>
<evidence type="ECO:0000313" key="6">
    <source>
        <dbReference type="Proteomes" id="UP001329825"/>
    </source>
</evidence>
<dbReference type="GeneID" id="87952861"/>
<evidence type="ECO:0000313" key="5">
    <source>
        <dbReference type="EMBL" id="WRT63805.1"/>
    </source>
</evidence>
<dbReference type="Pfam" id="PF00076">
    <property type="entry name" value="RRM_1"/>
    <property type="match status" value="1"/>
</dbReference>
<dbReference type="PANTHER" id="PTHR23236">
    <property type="entry name" value="EUKARYOTIC TRANSLATION INITIATION FACTOR 4B/4H"/>
    <property type="match status" value="1"/>
</dbReference>
<evidence type="ECO:0000256" key="2">
    <source>
        <dbReference type="PROSITE-ProRule" id="PRU00176"/>
    </source>
</evidence>
<feature type="domain" description="RRM" evidence="4">
    <location>
        <begin position="74"/>
        <end position="150"/>
    </location>
</feature>
<dbReference type="InterPro" id="IPR035979">
    <property type="entry name" value="RBD_domain_sf"/>
</dbReference>
<organism evidence="5 6">
    <name type="scientific">Kwoniella shivajii</name>
    <dbReference type="NCBI Taxonomy" id="564305"/>
    <lineage>
        <taxon>Eukaryota</taxon>
        <taxon>Fungi</taxon>
        <taxon>Dikarya</taxon>
        <taxon>Basidiomycota</taxon>
        <taxon>Agaricomycotina</taxon>
        <taxon>Tremellomycetes</taxon>
        <taxon>Tremellales</taxon>
        <taxon>Cryptococcaceae</taxon>
        <taxon>Kwoniella</taxon>
    </lineage>
</organism>
<keyword evidence="1 2" id="KW-0694">RNA-binding</keyword>
<feature type="compositionally biased region" description="Polar residues" evidence="3">
    <location>
        <begin position="505"/>
        <end position="520"/>
    </location>
</feature>
<feature type="region of interest" description="Disordered" evidence="3">
    <location>
        <begin position="145"/>
        <end position="534"/>
    </location>
</feature>
<accession>A0ABZ1CPY8</accession>
<gene>
    <name evidence="5" type="ORF">IL334_000730</name>
</gene>
<evidence type="ECO:0000256" key="3">
    <source>
        <dbReference type="SAM" id="MobiDB-lite"/>
    </source>
</evidence>
<dbReference type="PANTHER" id="PTHR23236:SF11">
    <property type="entry name" value="EUKARYOTIC TRANSLATION INITIATION FACTOR 4H"/>
    <property type="match status" value="1"/>
</dbReference>
<sequence length="563" mass="59935">MALSDFFAGGEETGGSWADDIDFPSAPAARENTGPKRGEPGYLDSMPDRAARGSSGFPGAPSREELPLPTVPPFTAFVGNLSYEPDLEDAVKDFFTDLNPTSVRIMKDATGKPKGFGYVEFPTQDALKEALGRTGAQLQGRTVRLSVADAPANRRDALPPSAAEESNQWRRATPVAPRADAPTPARRTPSFSPAEPGPDRDWGAARGARFTPAPPVPAGEFRRDSSGAGRVRDVTPGVADEVDQWRSNKPFAEPKAGSRDLPPHQRGGPPSGQSSPGLADSENTWSRATKLRTPAAEVPPARSSTQSPADDKEWRSARATPAASQPGSADGESPRQAPAAPAAPVERRKLQLAPRSVPATPSTASIESDSPSSRASIFGTAKPIDSASKEAVAEAKLAQKEEERKKAREAEIAQKKEEEEKAKAFGEERLKSIQAAQEKAEAKASGRPQQQRENSGKPQQQNQGQQKFPPREGGNKKAHPHPHPTRKASTEPKKDEEGFEPVTSRKGSTAPSNAPSATQENKPKRDATTRPAFSFAAAARAEGFVEGDEDVVDAAKGIEEVKI</sequence>
<dbReference type="SMART" id="SM00360">
    <property type="entry name" value="RRM"/>
    <property type="match status" value="1"/>
</dbReference>
<feature type="compositionally biased region" description="Polar residues" evidence="3">
    <location>
        <begin position="359"/>
        <end position="375"/>
    </location>
</feature>
<feature type="compositionally biased region" description="Basic and acidic residues" evidence="3">
    <location>
        <begin position="220"/>
        <end position="233"/>
    </location>
</feature>
<proteinExistence type="predicted"/>
<dbReference type="InterPro" id="IPR000504">
    <property type="entry name" value="RRM_dom"/>
</dbReference>
<feature type="compositionally biased region" description="Low complexity" evidence="3">
    <location>
        <begin position="264"/>
        <end position="277"/>
    </location>
</feature>
<dbReference type="Proteomes" id="UP001329825">
    <property type="component" value="Chromosome 1"/>
</dbReference>
<dbReference type="PROSITE" id="PS50102">
    <property type="entry name" value="RRM"/>
    <property type="match status" value="1"/>
</dbReference>
<reference evidence="5 6" key="1">
    <citation type="submission" date="2024-01" db="EMBL/GenBank/DDBJ databases">
        <title>Comparative genomics of Cryptococcus and Kwoniella reveals pathogenesis evolution and contrasting modes of karyotype evolution via chromosome fusion or intercentromeric recombination.</title>
        <authorList>
            <person name="Coelho M.A."/>
            <person name="David-Palma M."/>
            <person name="Shea T."/>
            <person name="Bowers K."/>
            <person name="McGinley-Smith S."/>
            <person name="Mohammad A.W."/>
            <person name="Gnirke A."/>
            <person name="Yurkov A.M."/>
            <person name="Nowrousian M."/>
            <person name="Sun S."/>
            <person name="Cuomo C.A."/>
            <person name="Heitman J."/>
        </authorList>
    </citation>
    <scope>NUCLEOTIDE SEQUENCE [LARGE SCALE GENOMIC DNA]</scope>
    <source>
        <strain evidence="5">CBS 11374</strain>
    </source>
</reference>
<dbReference type="SUPFAM" id="SSF54928">
    <property type="entry name" value="RNA-binding domain, RBD"/>
    <property type="match status" value="1"/>
</dbReference>
<feature type="region of interest" description="Disordered" evidence="3">
    <location>
        <begin position="1"/>
        <end position="69"/>
    </location>
</feature>
<dbReference type="RefSeq" id="XP_062788545.1">
    <property type="nucleotide sequence ID" value="XM_062932494.1"/>
</dbReference>
<dbReference type="InterPro" id="IPR012677">
    <property type="entry name" value="Nucleotide-bd_a/b_plait_sf"/>
</dbReference>
<dbReference type="Gene3D" id="3.30.70.330">
    <property type="match status" value="1"/>
</dbReference>
<feature type="compositionally biased region" description="Basic and acidic residues" evidence="3">
    <location>
        <begin position="387"/>
        <end position="431"/>
    </location>
</feature>